<dbReference type="GO" id="GO:0006013">
    <property type="term" value="P:mannose metabolic process"/>
    <property type="evidence" value="ECO:0007669"/>
    <property type="project" value="InterPro"/>
</dbReference>
<dbReference type="EMBL" id="FXSZ01000007">
    <property type="protein sequence ID" value="SMO72123.1"/>
    <property type="molecule type" value="Genomic_DNA"/>
</dbReference>
<dbReference type="OrthoDB" id="1049785at2"/>
<keyword evidence="5" id="KW-1185">Reference proteome</keyword>
<dbReference type="Pfam" id="PF17677">
    <property type="entry name" value="Glyco_hydro38C2"/>
    <property type="match status" value="1"/>
</dbReference>
<dbReference type="RefSeq" id="WP_142604270.1">
    <property type="nucleotide sequence ID" value="NZ_FXSZ01000007.1"/>
</dbReference>
<dbReference type="PANTHER" id="PTHR46017:SF1">
    <property type="entry name" value="ALPHA-MANNOSIDASE 2C1"/>
    <property type="match status" value="1"/>
</dbReference>
<evidence type="ECO:0000259" key="2">
    <source>
        <dbReference type="Pfam" id="PF01074"/>
    </source>
</evidence>
<name>A0A521DK57_9SPHI</name>
<keyword evidence="1" id="KW-0732">Signal</keyword>
<evidence type="ECO:0000313" key="4">
    <source>
        <dbReference type="EMBL" id="SMO72123.1"/>
    </source>
</evidence>
<keyword evidence="4" id="KW-0378">Hydrolase</keyword>
<feature type="signal peptide" evidence="1">
    <location>
        <begin position="1"/>
        <end position="27"/>
    </location>
</feature>
<dbReference type="InterPro" id="IPR011330">
    <property type="entry name" value="Glyco_hydro/deAcase_b/a-brl"/>
</dbReference>
<dbReference type="GO" id="GO:0030246">
    <property type="term" value="F:carbohydrate binding"/>
    <property type="evidence" value="ECO:0007669"/>
    <property type="project" value="InterPro"/>
</dbReference>
<feature type="chain" id="PRO_5022010793" evidence="1">
    <location>
        <begin position="28"/>
        <end position="928"/>
    </location>
</feature>
<accession>A0A521DK57</accession>
<gene>
    <name evidence="4" type="ORF">SAMN06265350_10781</name>
</gene>
<evidence type="ECO:0000256" key="1">
    <source>
        <dbReference type="SAM" id="SignalP"/>
    </source>
</evidence>
<dbReference type="InterPro" id="IPR011013">
    <property type="entry name" value="Gal_mutarotase_sf_dom"/>
</dbReference>
<organism evidence="4 5">
    <name type="scientific">Solitalea koreensis</name>
    <dbReference type="NCBI Taxonomy" id="543615"/>
    <lineage>
        <taxon>Bacteria</taxon>
        <taxon>Pseudomonadati</taxon>
        <taxon>Bacteroidota</taxon>
        <taxon>Sphingobacteriia</taxon>
        <taxon>Sphingobacteriales</taxon>
        <taxon>Sphingobacteriaceae</taxon>
        <taxon>Solitalea</taxon>
    </lineage>
</organism>
<evidence type="ECO:0000259" key="3">
    <source>
        <dbReference type="Pfam" id="PF17677"/>
    </source>
</evidence>
<dbReference type="Pfam" id="PF01074">
    <property type="entry name" value="Glyco_hydro_38N"/>
    <property type="match status" value="1"/>
</dbReference>
<sequence>MKILKMNYVITTVASSLLVCTSLMLRAQEYDPLNTLPGSSPLAANAGAQHEVKPAALKQVIIVYKTHFDIGYSETVQQVVHDYRTAMADKVLDAIEKNKDQPNDKQFVWTVSGWPMKQILWEGQLPDRKRKIEEAIKKGNLTVHAFPFSMHVETSEPEDLVRGLNISSTLARKYHLPLPISAKMSDVPGQSWIIPTLLTRAGIKFYHMGGPVVNKTFGLPPFFWWEGPDGSRLLTLYNNGYGSSPLPPANWPFKTWVYVSMTGDNQGPPSPETVAKDIAFYQKMGIKATVGALDDFAHLVMKEDLSKLPVVRSDIGDPWIHGTMAIPEASKLATHIRPSIAGLDELANLEKLWGIYNPDISSKVADAYENSLLYSEHTWGLANQHYVKLPYGKPWQEQWGKGLPPQYSLLEKSWADHAGYIEKVQQLVDNPYKDAVATLADNVKIDGNRIMVYNPLPWKRGGEIQFDSRLLFGNEYVSLKPADGGEPIAVSHELGAIEDKQPFSRFFVPDIPSMGYRTFIASKEVAKKPLLSFNKQEGVMESPFFKAILDAKKGRIVSLVDKRSGRELVDSEAPQGFGQYFHERFGYAQLDEWLQRSLYPQYKAHRFAFVAYDMPQDGTYSTSQPENMTLDFQLSEIDVKAVLTCTLYNAGAPQQISISLSLSGYEPVADVALSWQKQPDSWPEAAWLCLPFKVANPVFQLGRLGGVANPATDMNIENANHHLWWVNNGAAVYDSLSGSGVGFYSPDAPLLSVGAPGEYKFDSHFAPCKSWIYLNLYNNHWRTNFPAWIGNGQRMSASVRLWSFEKFNTESSLITPAMETRIPLQAAGSKLQKGQLPTTQSGIQLSEKGIAVTAFGPNPDGNGIILRLWEQTGKSGTVEVRLPASGGFSNAQPVNLRGEPFGNKIPITNGKLQVTIPAYAPISLVLNR</sequence>
<dbReference type="PANTHER" id="PTHR46017">
    <property type="entry name" value="ALPHA-MANNOSIDASE 2C1"/>
    <property type="match status" value="1"/>
</dbReference>
<dbReference type="CDD" id="cd10791">
    <property type="entry name" value="GH38N_AMII_like_1"/>
    <property type="match status" value="1"/>
</dbReference>
<dbReference type="SUPFAM" id="SSF88713">
    <property type="entry name" value="Glycoside hydrolase/deacetylase"/>
    <property type="match status" value="1"/>
</dbReference>
<dbReference type="Proteomes" id="UP000315971">
    <property type="component" value="Unassembled WGS sequence"/>
</dbReference>
<protein>
    <submittedName>
        <fullName evidence="4">Glycosyl hydrolases family 38 C-terminal domain-containing protein</fullName>
    </submittedName>
</protein>
<reference evidence="4 5" key="1">
    <citation type="submission" date="2017-05" db="EMBL/GenBank/DDBJ databases">
        <authorList>
            <person name="Varghese N."/>
            <person name="Submissions S."/>
        </authorList>
    </citation>
    <scope>NUCLEOTIDE SEQUENCE [LARGE SCALE GENOMIC DNA]</scope>
    <source>
        <strain evidence="4 5">DSM 21342</strain>
    </source>
</reference>
<dbReference type="GO" id="GO:0004559">
    <property type="term" value="F:alpha-mannosidase activity"/>
    <property type="evidence" value="ECO:0007669"/>
    <property type="project" value="InterPro"/>
</dbReference>
<feature type="domain" description="Glycoside hydrolase family 38 N-terminal" evidence="2">
    <location>
        <begin position="60"/>
        <end position="241"/>
    </location>
</feature>
<dbReference type="InterPro" id="IPR027291">
    <property type="entry name" value="Glyco_hydro_38_N_sf"/>
</dbReference>
<dbReference type="GO" id="GO:0009313">
    <property type="term" value="P:oligosaccharide catabolic process"/>
    <property type="evidence" value="ECO:0007669"/>
    <property type="project" value="TreeGrafter"/>
</dbReference>
<dbReference type="SUPFAM" id="SSF74650">
    <property type="entry name" value="Galactose mutarotase-like"/>
    <property type="match status" value="1"/>
</dbReference>
<dbReference type="InterPro" id="IPR041147">
    <property type="entry name" value="GH38_C"/>
</dbReference>
<evidence type="ECO:0000313" key="5">
    <source>
        <dbReference type="Proteomes" id="UP000315971"/>
    </source>
</evidence>
<proteinExistence type="predicted"/>
<dbReference type="Gene3D" id="3.20.110.10">
    <property type="entry name" value="Glycoside hydrolase 38, N terminal domain"/>
    <property type="match status" value="1"/>
</dbReference>
<feature type="domain" description="Glycosyl hydrolases family 38 C-terminal" evidence="3">
    <location>
        <begin position="850"/>
        <end position="916"/>
    </location>
</feature>
<dbReference type="AlphaFoldDB" id="A0A521DK57"/>
<dbReference type="InterPro" id="IPR000602">
    <property type="entry name" value="Glyco_hydro_38_N"/>
</dbReference>